<gene>
    <name evidence="11" type="ORF">LOTGIDRAFT_134414</name>
</gene>
<evidence type="ECO:0000256" key="10">
    <source>
        <dbReference type="SAM" id="Phobius"/>
    </source>
</evidence>
<dbReference type="KEGG" id="lgi:LOTGIDRAFT_134414"/>
<keyword evidence="7 10" id="KW-1133">Transmembrane helix</keyword>
<organism evidence="11 12">
    <name type="scientific">Lottia gigantea</name>
    <name type="common">Giant owl limpet</name>
    <dbReference type="NCBI Taxonomy" id="225164"/>
    <lineage>
        <taxon>Eukaryota</taxon>
        <taxon>Metazoa</taxon>
        <taxon>Spiralia</taxon>
        <taxon>Lophotrochozoa</taxon>
        <taxon>Mollusca</taxon>
        <taxon>Gastropoda</taxon>
        <taxon>Patellogastropoda</taxon>
        <taxon>Lottioidea</taxon>
        <taxon>Lottiidae</taxon>
        <taxon>Lottia</taxon>
    </lineage>
</organism>
<accession>V3YWX1</accession>
<evidence type="ECO:0000256" key="4">
    <source>
        <dbReference type="ARBA" id="ARBA00006627"/>
    </source>
</evidence>
<dbReference type="GO" id="GO:0071763">
    <property type="term" value="P:nuclear membrane organization"/>
    <property type="evidence" value="ECO:0007669"/>
    <property type="project" value="TreeGrafter"/>
</dbReference>
<dbReference type="STRING" id="225164.V3YWX1"/>
<feature type="transmembrane region" description="Helical" evidence="10">
    <location>
        <begin position="28"/>
        <end position="47"/>
    </location>
</feature>
<evidence type="ECO:0000313" key="11">
    <source>
        <dbReference type="EMBL" id="ESO82553.1"/>
    </source>
</evidence>
<reference evidence="11 12" key="1">
    <citation type="journal article" date="2013" name="Nature">
        <title>Insights into bilaterian evolution from three spiralian genomes.</title>
        <authorList>
            <person name="Simakov O."/>
            <person name="Marletaz F."/>
            <person name="Cho S.J."/>
            <person name="Edsinger-Gonzales E."/>
            <person name="Havlak P."/>
            <person name="Hellsten U."/>
            <person name="Kuo D.H."/>
            <person name="Larsson T."/>
            <person name="Lv J."/>
            <person name="Arendt D."/>
            <person name="Savage R."/>
            <person name="Osoegawa K."/>
            <person name="de Jong P."/>
            <person name="Grimwood J."/>
            <person name="Chapman J.A."/>
            <person name="Shapiro H."/>
            <person name="Aerts A."/>
            <person name="Otillar R.P."/>
            <person name="Terry A.Y."/>
            <person name="Boore J.L."/>
            <person name="Grigoriev I.V."/>
            <person name="Lindberg D.R."/>
            <person name="Seaver E.C."/>
            <person name="Weisblat D.A."/>
            <person name="Putnam N.H."/>
            <person name="Rokhsar D.S."/>
        </authorList>
    </citation>
    <scope>NUCLEOTIDE SEQUENCE [LARGE SCALE GENOMIC DNA]</scope>
</reference>
<dbReference type="HOGENOM" id="CLU_042602_1_0_1"/>
<dbReference type="PANTHER" id="PTHR13416">
    <property type="match status" value="1"/>
</dbReference>
<keyword evidence="5 10" id="KW-0812">Transmembrane</keyword>
<evidence type="ECO:0000256" key="2">
    <source>
        <dbReference type="ARBA" id="ARBA00004259"/>
    </source>
</evidence>
<dbReference type="GO" id="GO:0005637">
    <property type="term" value="C:nuclear inner membrane"/>
    <property type="evidence" value="ECO:0007669"/>
    <property type="project" value="TreeGrafter"/>
</dbReference>
<evidence type="ECO:0008006" key="13">
    <source>
        <dbReference type="Google" id="ProtNLM"/>
    </source>
</evidence>
<dbReference type="GO" id="GO:0005789">
    <property type="term" value="C:endoplasmic reticulum membrane"/>
    <property type="evidence" value="ECO:0007669"/>
    <property type="project" value="UniProtKB-SubCell"/>
</dbReference>
<keyword evidence="8 10" id="KW-0472">Membrane</keyword>
<dbReference type="OrthoDB" id="410725at2759"/>
<sequence>MHNNYGNSHTRVTYRRNASFCERIQNSLVAFVVGLGLLVASSGLLYWNEGRAVQTAKSLDEGLSVVIPLKSTDVAFESNNGKLVYLTATLHTDKIMSDPDYGINLHVVKLKRSVEMYQWVEQESKREYDEGGQTRVETSYSYSEEWRSELVSSSSFHSLLGHENPGSMQVTSKVFTADSVQVGNFHLSKNLIDKIKQYKPLGQELINIPPNSGLEFYNGYLYQSNNPRRPQVGDIRIQFEYTGISGKSSLGDPDTVSVVAKQVGLQLTRYETDAGDDLELLYHGEMSAKKMFEEEHNQNIMMTWGIRFAGWLLMFVGFGCLTSIITTLVDWLPIVGELVAMGVGAMNAALSISLSITIIAIGWIRYRPMLGFGLLALSFLPFILSKIRSRGRPSTNYQRDVYS</sequence>
<evidence type="ECO:0000256" key="7">
    <source>
        <dbReference type="ARBA" id="ARBA00022989"/>
    </source>
</evidence>
<dbReference type="PANTHER" id="PTHR13416:SF2">
    <property type="entry name" value="TRANSMEMBRANE PROTEIN 43"/>
    <property type="match status" value="1"/>
</dbReference>
<evidence type="ECO:0000256" key="1">
    <source>
        <dbReference type="ARBA" id="ARBA00004127"/>
    </source>
</evidence>
<feature type="transmembrane region" description="Helical" evidence="10">
    <location>
        <begin position="370"/>
        <end position="387"/>
    </location>
</feature>
<evidence type="ECO:0000256" key="3">
    <source>
        <dbReference type="ARBA" id="ARBA00004586"/>
    </source>
</evidence>
<dbReference type="RefSeq" id="XP_009066744.1">
    <property type="nucleotide sequence ID" value="XM_009068496.1"/>
</dbReference>
<comment type="subcellular location">
    <subcellularLocation>
        <location evidence="1">Endomembrane system</location>
        <topology evidence="1">Multi-pass membrane protein</topology>
    </subcellularLocation>
    <subcellularLocation>
        <location evidence="3">Endoplasmic reticulum membrane</location>
    </subcellularLocation>
    <subcellularLocation>
        <location evidence="2">Nucleus envelope</location>
    </subcellularLocation>
</comment>
<dbReference type="InterPro" id="IPR012430">
    <property type="entry name" value="TMEM43_fam"/>
</dbReference>
<evidence type="ECO:0000256" key="9">
    <source>
        <dbReference type="ARBA" id="ARBA00023242"/>
    </source>
</evidence>
<proteinExistence type="inferred from homology"/>
<evidence type="ECO:0000256" key="5">
    <source>
        <dbReference type="ARBA" id="ARBA00022692"/>
    </source>
</evidence>
<dbReference type="GO" id="GO:0006629">
    <property type="term" value="P:lipid metabolic process"/>
    <property type="evidence" value="ECO:0007669"/>
    <property type="project" value="TreeGrafter"/>
</dbReference>
<protein>
    <recommendedName>
        <fullName evidence="13">Transmembrane protein 43</fullName>
    </recommendedName>
</protein>
<dbReference type="Proteomes" id="UP000030746">
    <property type="component" value="Unassembled WGS sequence"/>
</dbReference>
<dbReference type="OMA" id="NMMALDE"/>
<name>V3YWX1_LOTGI</name>
<feature type="transmembrane region" description="Helical" evidence="10">
    <location>
        <begin position="338"/>
        <end position="363"/>
    </location>
</feature>
<dbReference type="AlphaFoldDB" id="V3YWX1"/>
<keyword evidence="12" id="KW-1185">Reference proteome</keyword>
<feature type="transmembrane region" description="Helical" evidence="10">
    <location>
        <begin position="308"/>
        <end position="332"/>
    </location>
</feature>
<comment type="similarity">
    <text evidence="4">Belongs to the TMEM43 family.</text>
</comment>
<keyword evidence="9" id="KW-0539">Nucleus</keyword>
<dbReference type="EMBL" id="KB203855">
    <property type="protein sequence ID" value="ESO82553.1"/>
    <property type="molecule type" value="Genomic_DNA"/>
</dbReference>
<evidence type="ECO:0000313" key="12">
    <source>
        <dbReference type="Proteomes" id="UP000030746"/>
    </source>
</evidence>
<evidence type="ECO:0000256" key="8">
    <source>
        <dbReference type="ARBA" id="ARBA00023136"/>
    </source>
</evidence>
<dbReference type="Pfam" id="PF07787">
    <property type="entry name" value="TMEM43"/>
    <property type="match status" value="1"/>
</dbReference>
<keyword evidence="6" id="KW-0256">Endoplasmic reticulum</keyword>
<evidence type="ECO:0000256" key="6">
    <source>
        <dbReference type="ARBA" id="ARBA00022824"/>
    </source>
</evidence>
<dbReference type="CTD" id="20233553"/>
<dbReference type="GeneID" id="20233553"/>